<evidence type="ECO:0000313" key="2">
    <source>
        <dbReference type="Proteomes" id="UP000595332"/>
    </source>
</evidence>
<dbReference type="Proteomes" id="UP000595332">
    <property type="component" value="Chromosome"/>
</dbReference>
<dbReference type="AlphaFoldDB" id="A0A7R6PB30"/>
<reference evidence="1 2" key="1">
    <citation type="journal article" date="2008" name="Int. J. Syst. Evol. Microbiol.">
        <title>Neptunomonas japonica sp. nov., an Osedax japonicus symbiont-like bacterium isolated from sediment adjacent to sperm whale carcasses off Kagoshima, Japan.</title>
        <authorList>
            <person name="Miyazaki M."/>
            <person name="Nogi Y."/>
            <person name="Fujiwara Y."/>
            <person name="Kawato M."/>
            <person name="Kubokawa K."/>
            <person name="Horikoshi K."/>
        </authorList>
    </citation>
    <scope>NUCLEOTIDE SEQUENCE [LARGE SCALE GENOMIC DNA]</scope>
    <source>
        <strain evidence="1 2">JAMM 1380</strain>
    </source>
</reference>
<gene>
    <name evidence="1" type="ORF">NEJAP_2585</name>
</gene>
<organism evidence="1 2">
    <name type="scientific">Neptunomonas japonica JAMM 1380</name>
    <dbReference type="NCBI Taxonomy" id="1441457"/>
    <lineage>
        <taxon>Bacteria</taxon>
        <taxon>Pseudomonadati</taxon>
        <taxon>Pseudomonadota</taxon>
        <taxon>Gammaproteobacteria</taxon>
        <taxon>Oceanospirillales</taxon>
        <taxon>Oceanospirillaceae</taxon>
        <taxon>Neptunomonas</taxon>
    </lineage>
</organism>
<dbReference type="EMBL" id="AP014546">
    <property type="protein sequence ID" value="BBB30529.1"/>
    <property type="molecule type" value="Genomic_DNA"/>
</dbReference>
<dbReference type="KEGG" id="njp:NEJAP_2585"/>
<evidence type="ECO:0000313" key="1">
    <source>
        <dbReference type="EMBL" id="BBB30529.1"/>
    </source>
</evidence>
<proteinExistence type="predicted"/>
<keyword evidence="2" id="KW-1185">Reference proteome</keyword>
<name>A0A7R6PB30_9GAMM</name>
<accession>A0A7R6PB30</accession>
<sequence length="271" mass="30659">MTPCYSQERRRLNDSRGLLAKRFTAQSSSVELPVYMEVKAEQGVDLVWRVDDVMIAGGGSKMCHVNLSTIRFRAQGVNPPWLADILPDRVRVQSYETLQTLNFPIDAYAGIQGLWESSLENTNGQSHSFRLELHDQSCTDALNIWYRWSASMLLDDKSFQGCARQGNLTNRALLGRYSNVLTDNEAFVVLDLLPDNAASMLLDYRNGQSLIVMQGTWQWKSSDKLMLHFTQQDGHKQESVLLLRRARSGEFVQEGFSATFGRAGLSLKRSE</sequence>
<dbReference type="RefSeq" id="WP_201347709.1">
    <property type="nucleotide sequence ID" value="NZ_AP014546.1"/>
</dbReference>
<protein>
    <submittedName>
        <fullName evidence="1">Uncharacterized protein</fullName>
    </submittedName>
</protein>